<evidence type="ECO:0000313" key="2">
    <source>
        <dbReference type="Proteomes" id="UP000541610"/>
    </source>
</evidence>
<protein>
    <submittedName>
        <fullName evidence="1">Uncharacterized protein</fullName>
    </submittedName>
</protein>
<name>A0A7J6PIZ6_PEROL</name>
<dbReference type="OrthoDB" id="435677at2759"/>
<sequence>MTEICQVGAHVRCVVDPASGERRRGTVAWVDTEDCDIILDDDTEANNIPLDAVRPLEGFENGTAAEEDLDDSDVTTMAETVKSWANSLFKLKDFEAATEWYERGLEEIQRRLRDATEGCFCVYSSGGQVRVARVSNRKNHTGPVLEEKLRIDEKTATASESVEGAVVTVKDSSKLLMFMPGNDGALTQAQCAMLLNTARSRLSRKRLTSTEVSVAIALLTRCVYLSTAWSVLEKASSEVATAMRDKALFWRAKAQARRSKYAAAHHDLRSMINPSSEVQRLERELRREKAEDRRSTRKIVKELCKLIPEDTNFMCSARIRVASRMSPPKTYRIGCFLAGHDYPSEPVG</sequence>
<dbReference type="SUPFAM" id="SSF48452">
    <property type="entry name" value="TPR-like"/>
    <property type="match status" value="1"/>
</dbReference>
<accession>A0A7J6PIZ6</accession>
<dbReference type="AlphaFoldDB" id="A0A7J6PIZ6"/>
<gene>
    <name evidence="1" type="ORF">FOZ60_004580</name>
</gene>
<dbReference type="Proteomes" id="UP000541610">
    <property type="component" value="Unassembled WGS sequence"/>
</dbReference>
<organism evidence="1 2">
    <name type="scientific">Perkinsus olseni</name>
    <name type="common">Perkinsus atlanticus</name>
    <dbReference type="NCBI Taxonomy" id="32597"/>
    <lineage>
        <taxon>Eukaryota</taxon>
        <taxon>Sar</taxon>
        <taxon>Alveolata</taxon>
        <taxon>Perkinsozoa</taxon>
        <taxon>Perkinsea</taxon>
        <taxon>Perkinsida</taxon>
        <taxon>Perkinsidae</taxon>
        <taxon>Perkinsus</taxon>
    </lineage>
</organism>
<dbReference type="EMBL" id="JABANP010000020">
    <property type="protein sequence ID" value="KAF4695510.1"/>
    <property type="molecule type" value="Genomic_DNA"/>
</dbReference>
<proteinExistence type="predicted"/>
<comment type="caution">
    <text evidence="1">The sequence shown here is derived from an EMBL/GenBank/DDBJ whole genome shotgun (WGS) entry which is preliminary data.</text>
</comment>
<reference evidence="1 2" key="1">
    <citation type="submission" date="2020-04" db="EMBL/GenBank/DDBJ databases">
        <title>Perkinsus olseni comparative genomics.</title>
        <authorList>
            <person name="Bogema D.R."/>
        </authorList>
    </citation>
    <scope>NUCLEOTIDE SEQUENCE [LARGE SCALE GENOMIC DNA]</scope>
    <source>
        <strain evidence="1">00978-12</strain>
    </source>
</reference>
<dbReference type="Gene3D" id="1.25.40.10">
    <property type="entry name" value="Tetratricopeptide repeat domain"/>
    <property type="match status" value="1"/>
</dbReference>
<evidence type="ECO:0000313" key="1">
    <source>
        <dbReference type="EMBL" id="KAF4695510.1"/>
    </source>
</evidence>
<dbReference type="InterPro" id="IPR011990">
    <property type="entry name" value="TPR-like_helical_dom_sf"/>
</dbReference>